<proteinExistence type="predicted"/>
<dbReference type="AlphaFoldDB" id="W4VL46"/>
<evidence type="ECO:0000313" key="6">
    <source>
        <dbReference type="EMBL" id="GAE93917.1"/>
    </source>
</evidence>
<dbReference type="Gene3D" id="3.20.20.80">
    <property type="entry name" value="Glycosidases"/>
    <property type="match status" value="1"/>
</dbReference>
<dbReference type="SUPFAM" id="SSF51445">
    <property type="entry name" value="(Trans)glycosidases"/>
    <property type="match status" value="1"/>
</dbReference>
<organism evidence="6 7">
    <name type="scientific">Gracilibacillus boraciitolerans JCM 21714</name>
    <dbReference type="NCBI Taxonomy" id="1298598"/>
    <lineage>
        <taxon>Bacteria</taxon>
        <taxon>Bacillati</taxon>
        <taxon>Bacillota</taxon>
        <taxon>Bacilli</taxon>
        <taxon>Bacillales</taxon>
        <taxon>Bacillaceae</taxon>
        <taxon>Gracilibacillus</taxon>
    </lineage>
</organism>
<evidence type="ECO:0000256" key="4">
    <source>
        <dbReference type="ARBA" id="ARBA00023326"/>
    </source>
</evidence>
<keyword evidence="1" id="KW-0677">Repeat</keyword>
<keyword evidence="7" id="KW-1185">Reference proteome</keyword>
<dbReference type="Gene3D" id="2.60.120.260">
    <property type="entry name" value="Galactose-binding domain-like"/>
    <property type="match status" value="1"/>
</dbReference>
<evidence type="ECO:0000256" key="1">
    <source>
        <dbReference type="ARBA" id="ARBA00022737"/>
    </source>
</evidence>
<dbReference type="InterPro" id="IPR003305">
    <property type="entry name" value="CenC_carb-bd"/>
</dbReference>
<evidence type="ECO:0000256" key="3">
    <source>
        <dbReference type="ARBA" id="ARBA00023277"/>
    </source>
</evidence>
<protein>
    <submittedName>
        <fullName evidence="6">Endo-1,4-beta-xylanase A</fullName>
    </submittedName>
</protein>
<dbReference type="STRING" id="1298598.JCM21714_3036"/>
<dbReference type="Pfam" id="PF02018">
    <property type="entry name" value="CBM_4_9"/>
    <property type="match status" value="1"/>
</dbReference>
<keyword evidence="6" id="KW-0326">Glycosidase</keyword>
<reference evidence="6 7" key="1">
    <citation type="journal article" date="2014" name="Genome Announc.">
        <title>Draft Genome Sequence of the Boron-Tolerant and Moderately Halotolerant Bacterium Gracilibacillus boraciitolerans JCM 21714T.</title>
        <authorList>
            <person name="Ahmed I."/>
            <person name="Oshima K."/>
            <person name="Suda W."/>
            <person name="Kitamura K."/>
            <person name="Iida T."/>
            <person name="Ohmori Y."/>
            <person name="Fujiwara T."/>
            <person name="Hattori M."/>
            <person name="Ohkuma M."/>
        </authorList>
    </citation>
    <scope>NUCLEOTIDE SEQUENCE [LARGE SCALE GENOMIC DNA]</scope>
    <source>
        <strain evidence="6 7">JCM 21714</strain>
    </source>
</reference>
<dbReference type="Pfam" id="PF00331">
    <property type="entry name" value="Glyco_hydro_10"/>
    <property type="match status" value="1"/>
</dbReference>
<keyword evidence="6" id="KW-0858">Xylan degradation</keyword>
<dbReference type="InterPro" id="IPR008979">
    <property type="entry name" value="Galactose-bd-like_sf"/>
</dbReference>
<gene>
    <name evidence="6" type="ORF">JCM21714_3036</name>
</gene>
<dbReference type="PROSITE" id="PS51760">
    <property type="entry name" value="GH10_2"/>
    <property type="match status" value="1"/>
</dbReference>
<keyword evidence="4" id="KW-0624">Polysaccharide degradation</keyword>
<evidence type="ECO:0000313" key="7">
    <source>
        <dbReference type="Proteomes" id="UP000019102"/>
    </source>
</evidence>
<comment type="caution">
    <text evidence="6">The sequence shown here is derived from an EMBL/GenBank/DDBJ whole genome shotgun (WGS) entry which is preliminary data.</text>
</comment>
<accession>W4VL46</accession>
<dbReference type="InterPro" id="IPR017853">
    <property type="entry name" value="GH"/>
</dbReference>
<dbReference type="InterPro" id="IPR001000">
    <property type="entry name" value="GH10_dom"/>
</dbReference>
<evidence type="ECO:0000259" key="5">
    <source>
        <dbReference type="PROSITE" id="PS51760"/>
    </source>
</evidence>
<dbReference type="GO" id="GO:0045493">
    <property type="term" value="P:xylan catabolic process"/>
    <property type="evidence" value="ECO:0007669"/>
    <property type="project" value="UniProtKB-KW"/>
</dbReference>
<keyword evidence="2 6" id="KW-0378">Hydrolase</keyword>
<sequence>MDTWHGPSLRVEEYVDQGQEYDISAWVKLISPESSQLQLSTQVGDGDGASYNNLQGKTISTEDGWVKLEGTYRYSSVGGEFLSIYVESSNNSTASFYIDDITFEPTGSGDVEVEKDLTPIKEVYKDDFLIGNIISAGDFEGERLELLKMHHNLVTAENAMKPGYAYDDNGEFDFEAEDALVQNAQNEG</sequence>
<dbReference type="SUPFAM" id="SSF49785">
    <property type="entry name" value="Galactose-binding domain-like"/>
    <property type="match status" value="1"/>
</dbReference>
<name>W4VL46_9BACI</name>
<dbReference type="eggNOG" id="COG3693">
    <property type="taxonomic scope" value="Bacteria"/>
</dbReference>
<evidence type="ECO:0000256" key="2">
    <source>
        <dbReference type="ARBA" id="ARBA00022801"/>
    </source>
</evidence>
<dbReference type="Proteomes" id="UP000019102">
    <property type="component" value="Unassembled WGS sequence"/>
</dbReference>
<keyword evidence="3" id="KW-0119">Carbohydrate metabolism</keyword>
<feature type="domain" description="GH10" evidence="5">
    <location>
        <begin position="114"/>
        <end position="188"/>
    </location>
</feature>
<dbReference type="GO" id="GO:0004553">
    <property type="term" value="F:hydrolase activity, hydrolyzing O-glycosyl compounds"/>
    <property type="evidence" value="ECO:0007669"/>
    <property type="project" value="InterPro"/>
</dbReference>
<dbReference type="EMBL" id="BAVS01000017">
    <property type="protein sequence ID" value="GAE93917.1"/>
    <property type="molecule type" value="Genomic_DNA"/>
</dbReference>